<dbReference type="PANTHER" id="PTHR42818:SF1">
    <property type="entry name" value="SULFOPYRUVATE DECARBOXYLASE"/>
    <property type="match status" value="1"/>
</dbReference>
<dbReference type="EMBL" id="BAAAQM010000059">
    <property type="protein sequence ID" value="GAA1997087.1"/>
    <property type="molecule type" value="Genomic_DNA"/>
</dbReference>
<reference evidence="4 5" key="1">
    <citation type="journal article" date="2019" name="Int. J. Syst. Evol. Microbiol.">
        <title>The Global Catalogue of Microorganisms (GCM) 10K type strain sequencing project: providing services to taxonomists for standard genome sequencing and annotation.</title>
        <authorList>
            <consortium name="The Broad Institute Genomics Platform"/>
            <consortium name="The Broad Institute Genome Sequencing Center for Infectious Disease"/>
            <person name="Wu L."/>
            <person name="Ma J."/>
        </authorList>
    </citation>
    <scope>NUCLEOTIDE SEQUENCE [LARGE SCALE GENOMIC DNA]</scope>
    <source>
        <strain evidence="4 5">JCM 16013</strain>
    </source>
</reference>
<dbReference type="RefSeq" id="WP_344661740.1">
    <property type="nucleotide sequence ID" value="NZ_BAAAQM010000059.1"/>
</dbReference>
<keyword evidence="1" id="KW-0210">Decarboxylase</keyword>
<dbReference type="SUPFAM" id="SSF52518">
    <property type="entry name" value="Thiamin diphosphate-binding fold (THDP-binding)"/>
    <property type="match status" value="1"/>
</dbReference>
<gene>
    <name evidence="4" type="primary">comD</name>
    <name evidence="4" type="ORF">GCM10009838_72900</name>
</gene>
<name>A0ABN2T4A7_9ACTN</name>
<feature type="domain" description="Thiamine pyrophosphate enzyme N-terminal TPP-binding" evidence="3">
    <location>
        <begin position="11"/>
        <end position="105"/>
    </location>
</feature>
<proteinExistence type="predicted"/>
<keyword evidence="2" id="KW-0456">Lyase</keyword>
<dbReference type="InterPro" id="IPR051818">
    <property type="entry name" value="TPP_dependent_decarboxylase"/>
</dbReference>
<dbReference type="InterPro" id="IPR012001">
    <property type="entry name" value="Thiamin_PyroP_enz_TPP-bd_dom"/>
</dbReference>
<dbReference type="Gene3D" id="3.40.50.970">
    <property type="match status" value="1"/>
</dbReference>
<dbReference type="PANTHER" id="PTHR42818">
    <property type="entry name" value="SULFOPYRUVATE DECARBOXYLASE SUBUNIT ALPHA"/>
    <property type="match status" value="1"/>
</dbReference>
<evidence type="ECO:0000256" key="2">
    <source>
        <dbReference type="ARBA" id="ARBA00023239"/>
    </source>
</evidence>
<dbReference type="Pfam" id="PF02776">
    <property type="entry name" value="TPP_enzyme_N"/>
    <property type="match status" value="1"/>
</dbReference>
<evidence type="ECO:0000313" key="4">
    <source>
        <dbReference type="EMBL" id="GAA1997087.1"/>
    </source>
</evidence>
<dbReference type="InterPro" id="IPR029061">
    <property type="entry name" value="THDP-binding"/>
</dbReference>
<keyword evidence="5" id="KW-1185">Reference proteome</keyword>
<protein>
    <submittedName>
        <fullName evidence="4">Sulfopyruvate decarboxylase subunit alpha</fullName>
    </submittedName>
</protein>
<comment type="caution">
    <text evidence="4">The sequence shown here is derived from an EMBL/GenBank/DDBJ whole genome shotgun (WGS) entry which is preliminary data.</text>
</comment>
<evidence type="ECO:0000256" key="1">
    <source>
        <dbReference type="ARBA" id="ARBA00022793"/>
    </source>
</evidence>
<sequence length="174" mass="17918">MTVVGLRSPSVAERLGRALVEAGFGPFFGTPCGILAPLYGALEEHADLLTIAREDNAVGVAAGAALAGGSPAVLMQNSGLGQSVNALASLVVPYRVPMLLVVSMRGITPDPTPENEAMGRLTEPVLAQLGIPARRLPPDPGAADATVAWAAATVRERRRPAALLIPPPAFGWRA</sequence>
<dbReference type="Proteomes" id="UP001499854">
    <property type="component" value="Unassembled WGS sequence"/>
</dbReference>
<evidence type="ECO:0000259" key="3">
    <source>
        <dbReference type="Pfam" id="PF02776"/>
    </source>
</evidence>
<accession>A0ABN2T4A7</accession>
<evidence type="ECO:0000313" key="5">
    <source>
        <dbReference type="Proteomes" id="UP001499854"/>
    </source>
</evidence>
<organism evidence="4 5">
    <name type="scientific">Catenulispora subtropica</name>
    <dbReference type="NCBI Taxonomy" id="450798"/>
    <lineage>
        <taxon>Bacteria</taxon>
        <taxon>Bacillati</taxon>
        <taxon>Actinomycetota</taxon>
        <taxon>Actinomycetes</taxon>
        <taxon>Catenulisporales</taxon>
        <taxon>Catenulisporaceae</taxon>
        <taxon>Catenulispora</taxon>
    </lineage>
</organism>